<sequence length="462" mass="49524">MEGNKDEALRCLSIARKHLSAGNIPSARKFCLKSKALFDTPQAGEVLEEIETAESSGPSSSQASSTNTQTEEHPSAAGMRNRHPGGSEKEKANGGTAGGMGGEKREYTPEQHAVVKRVRACKVTAYYEILEVKKECSEGDIKKAYRKLALALHPDKNGAPGADEAFKLVSKAFQILSDPQKRAIFDSSGSDPDSRFGGGGPSASGFSAQQYRGAGFDGEISPEDLFNMFFGGGGGGGFGQGFSAGFGGPTMFSASFGPGGFQTHHPATRRGQAANAQAAAQDTRSMFIQLLPLLILFAFSLLSSLPNLFSTPPTPDPRYSFGSTSRYSAKMETGGFGIPYFVNPSEFASHPTIGAELAKEGFKVTKQGIEMKDGAAPPKDKQLNGKGKVRGPALTKFEDGVERTYTHDLYAQCQRGVDRKERLREAEVGMFGWGTDWEKVKKIESESIPSCEELKRLGVLRS</sequence>
<dbReference type="CDD" id="cd06257">
    <property type="entry name" value="DnaJ"/>
    <property type="match status" value="1"/>
</dbReference>
<feature type="domain" description="J" evidence="7">
    <location>
        <begin position="125"/>
        <end position="189"/>
    </location>
</feature>
<dbReference type="Proteomes" id="UP000298030">
    <property type="component" value="Unassembled WGS sequence"/>
</dbReference>
<name>A0A4Y7TGX9_COPMI</name>
<feature type="region of interest" description="Disordered" evidence="6">
    <location>
        <begin position="183"/>
        <end position="202"/>
    </location>
</feature>
<gene>
    <name evidence="8" type="ORF">FA13DRAFT_1730941</name>
</gene>
<keyword evidence="4" id="KW-1133">Transmembrane helix</keyword>
<dbReference type="PANTHER" id="PTHR43908">
    <property type="entry name" value="AT29763P-RELATED"/>
    <property type="match status" value="1"/>
</dbReference>
<evidence type="ECO:0000313" key="8">
    <source>
        <dbReference type="EMBL" id="TEB33178.1"/>
    </source>
</evidence>
<keyword evidence="2" id="KW-0812">Transmembrane</keyword>
<evidence type="ECO:0000256" key="4">
    <source>
        <dbReference type="ARBA" id="ARBA00022989"/>
    </source>
</evidence>
<feature type="compositionally biased region" description="Low complexity" evidence="6">
    <location>
        <begin position="53"/>
        <end position="69"/>
    </location>
</feature>
<dbReference type="PRINTS" id="PR00625">
    <property type="entry name" value="JDOMAIN"/>
</dbReference>
<protein>
    <submittedName>
        <fullName evidence="8">DnaJ-domain-containing protein</fullName>
    </submittedName>
</protein>
<dbReference type="Pfam" id="PF09320">
    <property type="entry name" value="DUF1977"/>
    <property type="match status" value="1"/>
</dbReference>
<evidence type="ECO:0000256" key="5">
    <source>
        <dbReference type="ARBA" id="ARBA00023136"/>
    </source>
</evidence>
<evidence type="ECO:0000256" key="6">
    <source>
        <dbReference type="SAM" id="MobiDB-lite"/>
    </source>
</evidence>
<dbReference type="SUPFAM" id="SSF46565">
    <property type="entry name" value="Chaperone J-domain"/>
    <property type="match status" value="1"/>
</dbReference>
<dbReference type="GO" id="GO:0005789">
    <property type="term" value="C:endoplasmic reticulum membrane"/>
    <property type="evidence" value="ECO:0007669"/>
    <property type="project" value="UniProtKB-SubCell"/>
</dbReference>
<keyword evidence="9" id="KW-1185">Reference proteome</keyword>
<dbReference type="PANTHER" id="PTHR43908:SF3">
    <property type="entry name" value="AT29763P-RELATED"/>
    <property type="match status" value="1"/>
</dbReference>
<dbReference type="InterPro" id="IPR015399">
    <property type="entry name" value="DUF1977_DnaJ-like"/>
</dbReference>
<proteinExistence type="predicted"/>
<dbReference type="OrthoDB" id="1507364at2759"/>
<evidence type="ECO:0000313" key="9">
    <source>
        <dbReference type="Proteomes" id="UP000298030"/>
    </source>
</evidence>
<evidence type="ECO:0000259" key="7">
    <source>
        <dbReference type="PROSITE" id="PS50076"/>
    </source>
</evidence>
<dbReference type="AlphaFoldDB" id="A0A4Y7TGX9"/>
<dbReference type="GO" id="GO:0071218">
    <property type="term" value="P:cellular response to misfolded protein"/>
    <property type="evidence" value="ECO:0007669"/>
    <property type="project" value="TreeGrafter"/>
</dbReference>
<dbReference type="EMBL" id="QPFP01000013">
    <property type="protein sequence ID" value="TEB33178.1"/>
    <property type="molecule type" value="Genomic_DNA"/>
</dbReference>
<dbReference type="InterPro" id="IPR001623">
    <property type="entry name" value="DnaJ_domain"/>
</dbReference>
<dbReference type="FunFam" id="1.10.287.110:FF:000070">
    <property type="entry name" value="Endoplasmic reticulum protein, putative"/>
    <property type="match status" value="1"/>
</dbReference>
<keyword evidence="3" id="KW-0256">Endoplasmic reticulum</keyword>
<feature type="region of interest" description="Disordered" evidence="6">
    <location>
        <begin position="43"/>
        <end position="108"/>
    </location>
</feature>
<dbReference type="SMART" id="SM00271">
    <property type="entry name" value="DnaJ"/>
    <property type="match status" value="1"/>
</dbReference>
<evidence type="ECO:0000256" key="1">
    <source>
        <dbReference type="ARBA" id="ARBA00004389"/>
    </source>
</evidence>
<dbReference type="STRING" id="71717.A0A4Y7TGX9"/>
<reference evidence="8 9" key="1">
    <citation type="journal article" date="2019" name="Nat. Ecol. Evol.">
        <title>Megaphylogeny resolves global patterns of mushroom evolution.</title>
        <authorList>
            <person name="Varga T."/>
            <person name="Krizsan K."/>
            <person name="Foldi C."/>
            <person name="Dima B."/>
            <person name="Sanchez-Garcia M."/>
            <person name="Sanchez-Ramirez S."/>
            <person name="Szollosi G.J."/>
            <person name="Szarkandi J.G."/>
            <person name="Papp V."/>
            <person name="Albert L."/>
            <person name="Andreopoulos W."/>
            <person name="Angelini C."/>
            <person name="Antonin V."/>
            <person name="Barry K.W."/>
            <person name="Bougher N.L."/>
            <person name="Buchanan P."/>
            <person name="Buyck B."/>
            <person name="Bense V."/>
            <person name="Catcheside P."/>
            <person name="Chovatia M."/>
            <person name="Cooper J."/>
            <person name="Damon W."/>
            <person name="Desjardin D."/>
            <person name="Finy P."/>
            <person name="Geml J."/>
            <person name="Haridas S."/>
            <person name="Hughes K."/>
            <person name="Justo A."/>
            <person name="Karasinski D."/>
            <person name="Kautmanova I."/>
            <person name="Kiss B."/>
            <person name="Kocsube S."/>
            <person name="Kotiranta H."/>
            <person name="LaButti K.M."/>
            <person name="Lechner B.E."/>
            <person name="Liimatainen K."/>
            <person name="Lipzen A."/>
            <person name="Lukacs Z."/>
            <person name="Mihaltcheva S."/>
            <person name="Morgado L.N."/>
            <person name="Niskanen T."/>
            <person name="Noordeloos M.E."/>
            <person name="Ohm R.A."/>
            <person name="Ortiz-Santana B."/>
            <person name="Ovrebo C."/>
            <person name="Racz N."/>
            <person name="Riley R."/>
            <person name="Savchenko A."/>
            <person name="Shiryaev A."/>
            <person name="Soop K."/>
            <person name="Spirin V."/>
            <person name="Szebenyi C."/>
            <person name="Tomsovsky M."/>
            <person name="Tulloss R.E."/>
            <person name="Uehling J."/>
            <person name="Grigoriev I.V."/>
            <person name="Vagvolgyi C."/>
            <person name="Papp T."/>
            <person name="Martin F.M."/>
            <person name="Miettinen O."/>
            <person name="Hibbett D.S."/>
            <person name="Nagy L.G."/>
        </authorList>
    </citation>
    <scope>NUCLEOTIDE SEQUENCE [LARGE SCALE GENOMIC DNA]</scope>
    <source>
        <strain evidence="8 9">FP101781</strain>
    </source>
</reference>
<comment type="subcellular location">
    <subcellularLocation>
        <location evidence="1">Endoplasmic reticulum membrane</location>
        <topology evidence="1">Single-pass membrane protein</topology>
    </subcellularLocation>
</comment>
<evidence type="ECO:0000256" key="2">
    <source>
        <dbReference type="ARBA" id="ARBA00022692"/>
    </source>
</evidence>
<dbReference type="InterPro" id="IPR051100">
    <property type="entry name" value="DnaJ_subfamily_B/C"/>
</dbReference>
<dbReference type="InterPro" id="IPR036869">
    <property type="entry name" value="J_dom_sf"/>
</dbReference>
<dbReference type="Pfam" id="PF00226">
    <property type="entry name" value="DnaJ"/>
    <property type="match status" value="1"/>
</dbReference>
<dbReference type="GO" id="GO:0030544">
    <property type="term" value="F:Hsp70 protein binding"/>
    <property type="evidence" value="ECO:0007669"/>
    <property type="project" value="TreeGrafter"/>
</dbReference>
<comment type="caution">
    <text evidence="8">The sequence shown here is derived from an EMBL/GenBank/DDBJ whole genome shotgun (WGS) entry which is preliminary data.</text>
</comment>
<dbReference type="PROSITE" id="PS00636">
    <property type="entry name" value="DNAJ_1"/>
    <property type="match status" value="1"/>
</dbReference>
<dbReference type="InterPro" id="IPR018253">
    <property type="entry name" value="DnaJ_domain_CS"/>
</dbReference>
<dbReference type="Gene3D" id="1.10.287.110">
    <property type="entry name" value="DnaJ domain"/>
    <property type="match status" value="1"/>
</dbReference>
<accession>A0A4Y7TGX9</accession>
<keyword evidence="5" id="KW-0472">Membrane</keyword>
<dbReference type="PROSITE" id="PS50076">
    <property type="entry name" value="DNAJ_2"/>
    <property type="match status" value="1"/>
</dbReference>
<organism evidence="8 9">
    <name type="scientific">Coprinellus micaceus</name>
    <name type="common">Glistening ink-cap mushroom</name>
    <name type="synonym">Coprinus micaceus</name>
    <dbReference type="NCBI Taxonomy" id="71717"/>
    <lineage>
        <taxon>Eukaryota</taxon>
        <taxon>Fungi</taxon>
        <taxon>Dikarya</taxon>
        <taxon>Basidiomycota</taxon>
        <taxon>Agaricomycotina</taxon>
        <taxon>Agaricomycetes</taxon>
        <taxon>Agaricomycetidae</taxon>
        <taxon>Agaricales</taxon>
        <taxon>Agaricineae</taxon>
        <taxon>Psathyrellaceae</taxon>
        <taxon>Coprinellus</taxon>
    </lineage>
</organism>
<evidence type="ECO:0000256" key="3">
    <source>
        <dbReference type="ARBA" id="ARBA00022824"/>
    </source>
</evidence>